<evidence type="ECO:0000313" key="2">
    <source>
        <dbReference type="EMBL" id="KAK9730912.1"/>
    </source>
</evidence>
<name>A0AAW1LAB0_POPJA</name>
<gene>
    <name evidence="2" type="ORF">QE152_g14111</name>
</gene>
<protein>
    <submittedName>
        <fullName evidence="2">Uncharacterized protein</fullName>
    </submittedName>
</protein>
<dbReference type="Proteomes" id="UP001458880">
    <property type="component" value="Unassembled WGS sequence"/>
</dbReference>
<feature type="compositionally biased region" description="Polar residues" evidence="1">
    <location>
        <begin position="125"/>
        <end position="139"/>
    </location>
</feature>
<reference evidence="2 3" key="1">
    <citation type="journal article" date="2024" name="BMC Genomics">
        <title>De novo assembly and annotation of Popillia japonica's genome with initial clues to its potential as an invasive pest.</title>
        <authorList>
            <person name="Cucini C."/>
            <person name="Boschi S."/>
            <person name="Funari R."/>
            <person name="Cardaioli E."/>
            <person name="Iannotti N."/>
            <person name="Marturano G."/>
            <person name="Paoli F."/>
            <person name="Bruttini M."/>
            <person name="Carapelli A."/>
            <person name="Frati F."/>
            <person name="Nardi F."/>
        </authorList>
    </citation>
    <scope>NUCLEOTIDE SEQUENCE [LARGE SCALE GENOMIC DNA]</scope>
    <source>
        <strain evidence="2">DMR45628</strain>
    </source>
</reference>
<proteinExistence type="predicted"/>
<feature type="compositionally biased region" description="Basic and acidic residues" evidence="1">
    <location>
        <begin position="81"/>
        <end position="101"/>
    </location>
</feature>
<keyword evidence="3" id="KW-1185">Reference proteome</keyword>
<feature type="region of interest" description="Disordered" evidence="1">
    <location>
        <begin position="61"/>
        <end position="145"/>
    </location>
</feature>
<sequence length="186" mass="21555">MLPGNITAAFNKCEIYPYDQYIFADVDFLPSSVTDGLIAEEPEHGHSFSQTTPRTLAHELRQEKNVRQGRKKGKSIIATDTPEKKDIEEKYKNRQEALDKQNKKKAIKGQIVEDDDEREDEEWNSECSSNTFEPETDPSNFKELERSPCKDDYVLIEFAPENSKSKRFRYYIGKVLTGIKKMPNLR</sequence>
<comment type="caution">
    <text evidence="2">The sequence shown here is derived from an EMBL/GenBank/DDBJ whole genome shotgun (WGS) entry which is preliminary data.</text>
</comment>
<evidence type="ECO:0000256" key="1">
    <source>
        <dbReference type="SAM" id="MobiDB-lite"/>
    </source>
</evidence>
<accession>A0AAW1LAB0</accession>
<dbReference type="AlphaFoldDB" id="A0AAW1LAB0"/>
<organism evidence="2 3">
    <name type="scientific">Popillia japonica</name>
    <name type="common">Japanese beetle</name>
    <dbReference type="NCBI Taxonomy" id="7064"/>
    <lineage>
        <taxon>Eukaryota</taxon>
        <taxon>Metazoa</taxon>
        <taxon>Ecdysozoa</taxon>
        <taxon>Arthropoda</taxon>
        <taxon>Hexapoda</taxon>
        <taxon>Insecta</taxon>
        <taxon>Pterygota</taxon>
        <taxon>Neoptera</taxon>
        <taxon>Endopterygota</taxon>
        <taxon>Coleoptera</taxon>
        <taxon>Polyphaga</taxon>
        <taxon>Scarabaeiformia</taxon>
        <taxon>Scarabaeidae</taxon>
        <taxon>Rutelinae</taxon>
        <taxon>Popillia</taxon>
    </lineage>
</organism>
<feature type="compositionally biased region" description="Acidic residues" evidence="1">
    <location>
        <begin position="112"/>
        <end position="124"/>
    </location>
</feature>
<evidence type="ECO:0000313" key="3">
    <source>
        <dbReference type="Proteomes" id="UP001458880"/>
    </source>
</evidence>
<dbReference type="EMBL" id="JASPKY010000140">
    <property type="protein sequence ID" value="KAK9730912.1"/>
    <property type="molecule type" value="Genomic_DNA"/>
</dbReference>